<accession>A0A850SQC8</accession>
<keyword evidence="3" id="KW-1185">Reference proteome</keyword>
<dbReference type="InterPro" id="IPR003615">
    <property type="entry name" value="HNH_nuc"/>
</dbReference>
<name>A0A850SQC8_9BACT</name>
<proteinExistence type="predicted"/>
<gene>
    <name evidence="2" type="ORF">HXW94_00030</name>
</gene>
<organism evidence="2 3">
    <name type="scientific">Desulfobacter latus</name>
    <dbReference type="NCBI Taxonomy" id="2292"/>
    <lineage>
        <taxon>Bacteria</taxon>
        <taxon>Pseudomonadati</taxon>
        <taxon>Thermodesulfobacteriota</taxon>
        <taxon>Desulfobacteria</taxon>
        <taxon>Desulfobacterales</taxon>
        <taxon>Desulfobacteraceae</taxon>
        <taxon>Desulfobacter</taxon>
    </lineage>
</organism>
<dbReference type="InterPro" id="IPR052892">
    <property type="entry name" value="NA-targeting_endonuclease"/>
</dbReference>
<dbReference type="Gene3D" id="1.10.30.50">
    <property type="match status" value="1"/>
</dbReference>
<feature type="domain" description="HNH nuclease" evidence="1">
    <location>
        <begin position="184"/>
        <end position="235"/>
    </location>
</feature>
<dbReference type="SMART" id="SM00507">
    <property type="entry name" value="HNHc"/>
    <property type="match status" value="1"/>
</dbReference>
<sequence length="430" mass="48793">MNVFVLDTNKKPQNPVHPAKARLLLTEGKAAVFRQFPFTIILKETVLDVASNPLRIKIDPGSRETGIAVINDDSGEIVFAMELRHRGQQIKNNLESRRAIRRSRRNRKTRYRKPRFDNRTRAEGWLPPSLKSRVHNIETWVNRLCRFCNIQAISMELVRFDMQKIQNPEISGVAYQQGELMGYEVREYLLEKWDRTCAYCGKTDIPLEIEHIVPKSKGGSNRVSNLTLACTACNRKKGNKPIEQFLSRKPRLLKRIQKQSKVPLKDAGAVNTTRWDLFRTLKKTGLPVETGSGGLTKFNRTTRGLHKTHWLDAACVGKSTPEKIFQIDKAVLIVKADGHGSRQMCRMNKFGFPRTTAKSTEKKVKGFQTGDIVKAVVTSGKKVGTYIGRVAVRKSGSFNIKTVDKTVQGISWKYCRLLHASDGYSYNTTC</sequence>
<evidence type="ECO:0000259" key="1">
    <source>
        <dbReference type="SMART" id="SM00507"/>
    </source>
</evidence>
<dbReference type="PANTHER" id="PTHR33877">
    <property type="entry name" value="SLL1193 PROTEIN"/>
    <property type="match status" value="1"/>
</dbReference>
<protein>
    <submittedName>
        <fullName evidence="2">RRXRR domain-containing protein</fullName>
    </submittedName>
</protein>
<dbReference type="EMBL" id="JACADJ010000001">
    <property type="protein sequence ID" value="NWH03399.1"/>
    <property type="molecule type" value="Genomic_DNA"/>
</dbReference>
<dbReference type="InterPro" id="IPR025938">
    <property type="entry name" value="RRXRR_dom"/>
</dbReference>
<dbReference type="NCBIfam" id="NF040563">
    <property type="entry name" value="guided_IscB"/>
    <property type="match status" value="1"/>
</dbReference>
<dbReference type="Pfam" id="PF14239">
    <property type="entry name" value="RRXRR"/>
    <property type="match status" value="1"/>
</dbReference>
<reference evidence="2 3" key="1">
    <citation type="submission" date="2020-06" db="EMBL/GenBank/DDBJ databases">
        <title>High-quality draft genome of sulfate reducer Desulfobacter latus type strain AcrS2 isolated from marine sediment.</title>
        <authorList>
            <person name="Hoppe M."/>
            <person name="Larsen C.K."/>
            <person name="Marshall I.P.G."/>
            <person name="Schramm A."/>
            <person name="Marietou A.G."/>
        </authorList>
    </citation>
    <scope>NUCLEOTIDE SEQUENCE [LARGE SCALE GENOMIC DNA]</scope>
    <source>
        <strain evidence="2 3">AcRS2</strain>
    </source>
</reference>
<dbReference type="Pfam" id="PF01844">
    <property type="entry name" value="HNH"/>
    <property type="match status" value="1"/>
</dbReference>
<dbReference type="InterPro" id="IPR002711">
    <property type="entry name" value="HNH"/>
</dbReference>
<dbReference type="Proteomes" id="UP000553343">
    <property type="component" value="Unassembled WGS sequence"/>
</dbReference>
<dbReference type="RefSeq" id="WP_178364856.1">
    <property type="nucleotide sequence ID" value="NZ_JACADJ010000001.1"/>
</dbReference>
<evidence type="ECO:0000313" key="3">
    <source>
        <dbReference type="Proteomes" id="UP000553343"/>
    </source>
</evidence>
<dbReference type="InterPro" id="IPR047693">
    <property type="entry name" value="RNA-guided_IscB-like"/>
</dbReference>
<dbReference type="CDD" id="cd00085">
    <property type="entry name" value="HNHc"/>
    <property type="match status" value="1"/>
</dbReference>
<dbReference type="PANTHER" id="PTHR33877:SF2">
    <property type="entry name" value="OS07G0170200 PROTEIN"/>
    <property type="match status" value="1"/>
</dbReference>
<evidence type="ECO:0000313" key="2">
    <source>
        <dbReference type="EMBL" id="NWH03399.1"/>
    </source>
</evidence>
<dbReference type="AlphaFoldDB" id="A0A850SQC8"/>
<comment type="caution">
    <text evidence="2">The sequence shown here is derived from an EMBL/GenBank/DDBJ whole genome shotgun (WGS) entry which is preliminary data.</text>
</comment>